<protein>
    <submittedName>
        <fullName evidence="3">Twitching motility protein PilT</fullName>
    </submittedName>
</protein>
<evidence type="ECO:0000313" key="3">
    <source>
        <dbReference type="EMBL" id="BBM88104.1"/>
    </source>
</evidence>
<dbReference type="InterPro" id="IPR001482">
    <property type="entry name" value="T2SS/T4SS_dom"/>
</dbReference>
<organism evidence="3 4">
    <name type="scientific">Uabimicrobium amorphum</name>
    <dbReference type="NCBI Taxonomy" id="2596890"/>
    <lineage>
        <taxon>Bacteria</taxon>
        <taxon>Pseudomonadati</taxon>
        <taxon>Planctomycetota</taxon>
        <taxon>Candidatus Uabimicrobiia</taxon>
        <taxon>Candidatus Uabimicrobiales</taxon>
        <taxon>Candidatus Uabimicrobiaceae</taxon>
        <taxon>Candidatus Uabimicrobium</taxon>
    </lineage>
</organism>
<accession>A0A5S9IUD4</accession>
<dbReference type="EMBL" id="AP019860">
    <property type="protein sequence ID" value="BBM88104.1"/>
    <property type="molecule type" value="Genomic_DNA"/>
</dbReference>
<dbReference type="KEGG" id="uam:UABAM_06520"/>
<dbReference type="RefSeq" id="WP_151972286.1">
    <property type="nucleotide sequence ID" value="NZ_AP019860.1"/>
</dbReference>
<dbReference type="Proteomes" id="UP000326354">
    <property type="component" value="Chromosome"/>
</dbReference>
<comment type="similarity">
    <text evidence="1">Belongs to the GSP E family.</text>
</comment>
<evidence type="ECO:0000259" key="2">
    <source>
        <dbReference type="PROSITE" id="PS00662"/>
    </source>
</evidence>
<dbReference type="Gene3D" id="3.30.450.90">
    <property type="match status" value="1"/>
</dbReference>
<dbReference type="PANTHER" id="PTHR30486:SF16">
    <property type="entry name" value="TWITCHING MOTILITY PROTEIN PILT"/>
    <property type="match status" value="1"/>
</dbReference>
<proteinExistence type="inferred from homology"/>
<dbReference type="AlphaFoldDB" id="A0A5S9IUD4"/>
<dbReference type="InterPro" id="IPR050921">
    <property type="entry name" value="T4SS_GSP_E_ATPase"/>
</dbReference>
<dbReference type="NCBIfam" id="TIGR01420">
    <property type="entry name" value="pilT_fam"/>
    <property type="match status" value="1"/>
</dbReference>
<dbReference type="Gene3D" id="3.40.50.300">
    <property type="entry name" value="P-loop containing nucleotide triphosphate hydrolases"/>
    <property type="match status" value="1"/>
</dbReference>
<dbReference type="PROSITE" id="PS00662">
    <property type="entry name" value="T2SP_E"/>
    <property type="match status" value="1"/>
</dbReference>
<gene>
    <name evidence="3" type="ORF">UABAM_06520</name>
</gene>
<dbReference type="CDD" id="cd01131">
    <property type="entry name" value="PilT"/>
    <property type="match status" value="1"/>
</dbReference>
<dbReference type="InterPro" id="IPR027417">
    <property type="entry name" value="P-loop_NTPase"/>
</dbReference>
<dbReference type="Pfam" id="PF00437">
    <property type="entry name" value="T2SSE"/>
    <property type="match status" value="1"/>
</dbReference>
<name>A0A5S9IUD4_UABAM</name>
<feature type="domain" description="Bacterial type II secretion system protein E" evidence="2">
    <location>
        <begin position="197"/>
        <end position="211"/>
    </location>
</feature>
<dbReference type="PANTHER" id="PTHR30486">
    <property type="entry name" value="TWITCHING MOTILITY PROTEIN PILT"/>
    <property type="match status" value="1"/>
</dbReference>
<sequence length="358" mass="40024">MLPSSIEELTQVLVEKGGSDLHLSAGSKPRVRIDGELVETDYDVLDPETTQRLMYAILDDEQIARFEKDWELDLSFGIQGLGRFRTNVFLQRGAVGGVLRVIPYEILTFKDLGLPENVCKRLCALPKGLVLVTGATGSGKSTTLASMINHINETRAEHIMTIEDPIEFVHPNKACLVNQREIGGDTHGFKYALRTVLRQDPDIVLVGEMRDLETIEAALTVAETGHLTFATLHTTDCPQTINRIVDVFPAYQQAQILTQLSFVLQGVFCQQLLPHVSGRGRVLASEIMIATPALRNMIREKRIEQIKGLIQTGGKFGMTTMNQSLFDLVDKKLVTKDEALLRSTDPEDLHRQFMKWNK</sequence>
<dbReference type="GO" id="GO:0005524">
    <property type="term" value="F:ATP binding"/>
    <property type="evidence" value="ECO:0007669"/>
    <property type="project" value="InterPro"/>
</dbReference>
<evidence type="ECO:0000313" key="4">
    <source>
        <dbReference type="Proteomes" id="UP000326354"/>
    </source>
</evidence>
<dbReference type="GO" id="GO:0016887">
    <property type="term" value="F:ATP hydrolysis activity"/>
    <property type="evidence" value="ECO:0007669"/>
    <property type="project" value="InterPro"/>
</dbReference>
<dbReference type="InterPro" id="IPR006321">
    <property type="entry name" value="PilT/PilU"/>
</dbReference>
<keyword evidence="4" id="KW-1185">Reference proteome</keyword>
<dbReference type="OrthoDB" id="9808272at2"/>
<reference evidence="3 4" key="1">
    <citation type="submission" date="2019-08" db="EMBL/GenBank/DDBJ databases">
        <title>Complete genome sequence of Candidatus Uab amorphum.</title>
        <authorList>
            <person name="Shiratori T."/>
            <person name="Suzuki S."/>
            <person name="Kakizawa Y."/>
            <person name="Ishida K."/>
        </authorList>
    </citation>
    <scope>NUCLEOTIDE SEQUENCE [LARGE SCALE GENOMIC DNA]</scope>
    <source>
        <strain evidence="3 4">SRT547</strain>
    </source>
</reference>
<evidence type="ECO:0000256" key="1">
    <source>
        <dbReference type="ARBA" id="ARBA00006611"/>
    </source>
</evidence>
<dbReference type="SUPFAM" id="SSF52540">
    <property type="entry name" value="P-loop containing nucleoside triphosphate hydrolases"/>
    <property type="match status" value="1"/>
</dbReference>